<dbReference type="PANTHER" id="PTHR45138">
    <property type="entry name" value="REGULATORY COMPONENTS OF SENSORY TRANSDUCTION SYSTEM"/>
    <property type="match status" value="1"/>
</dbReference>
<keyword evidence="3" id="KW-0175">Coiled coil</keyword>
<dbReference type="AlphaFoldDB" id="A0A6M4AQZ5"/>
<dbReference type="RefSeq" id="WP_169943338.1">
    <property type="nucleotide sequence ID" value="NZ_CP053015.1"/>
</dbReference>
<evidence type="ECO:0000259" key="4">
    <source>
        <dbReference type="PROSITE" id="PS50887"/>
    </source>
</evidence>
<gene>
    <name evidence="5" type="ORF">GV829_00535</name>
</gene>
<reference evidence="5 6" key="1">
    <citation type="submission" date="2020-01" db="EMBL/GenBank/DDBJ databases">
        <title>Sphingomonas sp. strain CSW-10.</title>
        <authorList>
            <person name="Chen W.-M."/>
        </authorList>
    </citation>
    <scope>NUCLEOTIDE SEQUENCE [LARGE SCALE GENOMIC DNA]</scope>
    <source>
        <strain evidence="5 6">CSW-10</strain>
    </source>
</reference>
<evidence type="ECO:0000256" key="3">
    <source>
        <dbReference type="SAM" id="Coils"/>
    </source>
</evidence>
<evidence type="ECO:0000313" key="5">
    <source>
        <dbReference type="EMBL" id="QJQ31126.1"/>
    </source>
</evidence>
<dbReference type="EC" id="2.7.7.65" evidence="1"/>
<sequence length="202" mass="22306">MRHDIPANGEPLTSTALGDADEQVLRAEIARLQRENRALTIALAEMERVAERDMLTPLFNRRYFLSALHQRIARTERFGDRIALVYVDVDNLKQINDTHGHGAGDFALIEIAARLAAAMRPCDVLARIGGDEFGILLDHVSQIEAAGKMRRLKAIIEDEPCHYEGQAMQLGAAFGLAMITPGQSAEDLVGRADAAMYRNKRG</sequence>
<dbReference type="PANTHER" id="PTHR45138:SF9">
    <property type="entry name" value="DIGUANYLATE CYCLASE DGCM-RELATED"/>
    <property type="match status" value="1"/>
</dbReference>
<evidence type="ECO:0000256" key="2">
    <source>
        <dbReference type="ARBA" id="ARBA00034247"/>
    </source>
</evidence>
<evidence type="ECO:0000313" key="6">
    <source>
        <dbReference type="Proteomes" id="UP000503018"/>
    </source>
</evidence>
<dbReference type="InterPro" id="IPR029787">
    <property type="entry name" value="Nucleotide_cyclase"/>
</dbReference>
<dbReference type="NCBIfam" id="TIGR00254">
    <property type="entry name" value="GGDEF"/>
    <property type="match status" value="1"/>
</dbReference>
<keyword evidence="6" id="KW-1185">Reference proteome</keyword>
<dbReference type="GO" id="GO:0052621">
    <property type="term" value="F:diguanylate cyclase activity"/>
    <property type="evidence" value="ECO:0007669"/>
    <property type="project" value="UniProtKB-EC"/>
</dbReference>
<evidence type="ECO:0000256" key="1">
    <source>
        <dbReference type="ARBA" id="ARBA00012528"/>
    </source>
</evidence>
<proteinExistence type="predicted"/>
<dbReference type="SMART" id="SM00267">
    <property type="entry name" value="GGDEF"/>
    <property type="match status" value="1"/>
</dbReference>
<dbReference type="KEGG" id="slan:GV829_00535"/>
<comment type="catalytic activity">
    <reaction evidence="2">
        <text>2 GTP = 3',3'-c-di-GMP + 2 diphosphate</text>
        <dbReference type="Rhea" id="RHEA:24898"/>
        <dbReference type="ChEBI" id="CHEBI:33019"/>
        <dbReference type="ChEBI" id="CHEBI:37565"/>
        <dbReference type="ChEBI" id="CHEBI:58805"/>
        <dbReference type="EC" id="2.7.7.65"/>
    </reaction>
</comment>
<organism evidence="5 6">
    <name type="scientific">Sphingomonas lacunae</name>
    <dbReference type="NCBI Taxonomy" id="2698828"/>
    <lineage>
        <taxon>Bacteria</taxon>
        <taxon>Pseudomonadati</taxon>
        <taxon>Pseudomonadota</taxon>
        <taxon>Alphaproteobacteria</taxon>
        <taxon>Sphingomonadales</taxon>
        <taxon>Sphingomonadaceae</taxon>
        <taxon>Sphingomonas</taxon>
    </lineage>
</organism>
<dbReference type="EMBL" id="CP053015">
    <property type="protein sequence ID" value="QJQ31126.1"/>
    <property type="molecule type" value="Genomic_DNA"/>
</dbReference>
<dbReference type="SUPFAM" id="SSF55073">
    <property type="entry name" value="Nucleotide cyclase"/>
    <property type="match status" value="1"/>
</dbReference>
<dbReference type="Gene3D" id="3.30.70.270">
    <property type="match status" value="1"/>
</dbReference>
<protein>
    <recommendedName>
        <fullName evidence="1">diguanylate cyclase</fullName>
        <ecNumber evidence="1">2.7.7.65</ecNumber>
    </recommendedName>
</protein>
<dbReference type="InterPro" id="IPR050469">
    <property type="entry name" value="Diguanylate_Cyclase"/>
</dbReference>
<accession>A0A6M4AQZ5</accession>
<dbReference type="InterPro" id="IPR000160">
    <property type="entry name" value="GGDEF_dom"/>
</dbReference>
<dbReference type="CDD" id="cd01949">
    <property type="entry name" value="GGDEF"/>
    <property type="match status" value="1"/>
</dbReference>
<dbReference type="InterPro" id="IPR043128">
    <property type="entry name" value="Rev_trsase/Diguanyl_cyclase"/>
</dbReference>
<dbReference type="Pfam" id="PF00990">
    <property type="entry name" value="GGDEF"/>
    <property type="match status" value="1"/>
</dbReference>
<dbReference type="Proteomes" id="UP000503018">
    <property type="component" value="Chromosome"/>
</dbReference>
<feature type="coiled-coil region" evidence="3">
    <location>
        <begin position="22"/>
        <end position="49"/>
    </location>
</feature>
<feature type="domain" description="GGDEF" evidence="4">
    <location>
        <begin position="80"/>
        <end position="202"/>
    </location>
</feature>
<name>A0A6M4AQZ5_9SPHN</name>
<dbReference type="PROSITE" id="PS50887">
    <property type="entry name" value="GGDEF"/>
    <property type="match status" value="1"/>
</dbReference>